<dbReference type="AlphaFoldDB" id="A0A498C576"/>
<keyword evidence="2" id="KW-0812">Transmembrane</keyword>
<dbReference type="InterPro" id="IPR021449">
    <property type="entry name" value="DUF3099"/>
</dbReference>
<keyword evidence="4" id="KW-1185">Reference proteome</keyword>
<evidence type="ECO:0000313" key="4">
    <source>
        <dbReference type="Proteomes" id="UP000273158"/>
    </source>
</evidence>
<protein>
    <recommendedName>
        <fullName evidence="5">DUF3099 family protein</fullName>
    </recommendedName>
</protein>
<feature type="compositionally biased region" description="Basic and acidic residues" evidence="1">
    <location>
        <begin position="107"/>
        <end position="121"/>
    </location>
</feature>
<evidence type="ECO:0000256" key="2">
    <source>
        <dbReference type="SAM" id="Phobius"/>
    </source>
</evidence>
<dbReference type="OrthoDB" id="4229919at2"/>
<comment type="caution">
    <text evidence="3">The sequence shown here is derived from an EMBL/GenBank/DDBJ whole genome shotgun (WGS) entry which is preliminary data.</text>
</comment>
<proteinExistence type="predicted"/>
<feature type="compositionally biased region" description="Low complexity" evidence="1">
    <location>
        <begin position="85"/>
        <end position="99"/>
    </location>
</feature>
<evidence type="ECO:0008006" key="5">
    <source>
        <dbReference type="Google" id="ProtNLM"/>
    </source>
</evidence>
<keyword evidence="2" id="KW-0472">Membrane</keyword>
<reference evidence="3 4" key="1">
    <citation type="journal article" date="2015" name="Stand. Genomic Sci.">
        <title>Genomic Encyclopedia of Bacterial and Archaeal Type Strains, Phase III: the genomes of soil and plant-associated and newly described type strains.</title>
        <authorList>
            <person name="Whitman W.B."/>
            <person name="Woyke T."/>
            <person name="Klenk H.P."/>
            <person name="Zhou Y."/>
            <person name="Lilburn T.G."/>
            <person name="Beck B.J."/>
            <person name="De Vos P."/>
            <person name="Vandamme P."/>
            <person name="Eisen J.A."/>
            <person name="Garrity G."/>
            <person name="Hugenholtz P."/>
            <person name="Kyrpides N.C."/>
        </authorList>
    </citation>
    <scope>NUCLEOTIDE SEQUENCE [LARGE SCALE GENOMIC DNA]</scope>
    <source>
        <strain evidence="3 4">S2T63</strain>
    </source>
</reference>
<feature type="region of interest" description="Disordered" evidence="1">
    <location>
        <begin position="85"/>
        <end position="121"/>
    </location>
</feature>
<dbReference type="Pfam" id="PF11298">
    <property type="entry name" value="DUF3099"/>
    <property type="match status" value="1"/>
</dbReference>
<sequence>MKHTPAQSATSLPRAPRDEAHTRMSKYFLMMSVRVVCFVLMVVITPYGWYTFVLAIGAVFLPYIAVVIANVGVDGRPERAVSPERALPAAAADTPPSAAETGVIRIQEGDAARPDTKPDAS</sequence>
<dbReference type="RefSeq" id="WP_121058926.1">
    <property type="nucleotide sequence ID" value="NZ_RCDB01000002.1"/>
</dbReference>
<gene>
    <name evidence="3" type="ORF">C7474_1736</name>
</gene>
<keyword evidence="2" id="KW-1133">Transmembrane helix</keyword>
<feature type="transmembrane region" description="Helical" evidence="2">
    <location>
        <begin position="50"/>
        <end position="73"/>
    </location>
</feature>
<dbReference type="Proteomes" id="UP000273158">
    <property type="component" value="Unassembled WGS sequence"/>
</dbReference>
<evidence type="ECO:0000256" key="1">
    <source>
        <dbReference type="SAM" id="MobiDB-lite"/>
    </source>
</evidence>
<feature type="transmembrane region" description="Helical" evidence="2">
    <location>
        <begin position="27"/>
        <end position="44"/>
    </location>
</feature>
<dbReference type="EMBL" id="RCDB01000002">
    <property type="protein sequence ID" value="RLK49576.1"/>
    <property type="molecule type" value="Genomic_DNA"/>
</dbReference>
<evidence type="ECO:0000313" key="3">
    <source>
        <dbReference type="EMBL" id="RLK49576.1"/>
    </source>
</evidence>
<accession>A0A498C576</accession>
<name>A0A498C576_9MICO</name>
<organism evidence="3 4">
    <name type="scientific">Microbacterium telephonicum</name>
    <dbReference type="NCBI Taxonomy" id="1714841"/>
    <lineage>
        <taxon>Bacteria</taxon>
        <taxon>Bacillati</taxon>
        <taxon>Actinomycetota</taxon>
        <taxon>Actinomycetes</taxon>
        <taxon>Micrococcales</taxon>
        <taxon>Microbacteriaceae</taxon>
        <taxon>Microbacterium</taxon>
    </lineage>
</organism>